<dbReference type="PROSITE" id="PS51257">
    <property type="entry name" value="PROKAR_LIPOPROTEIN"/>
    <property type="match status" value="1"/>
</dbReference>
<dbReference type="SUPFAM" id="SSF52096">
    <property type="entry name" value="ClpP/crotonase"/>
    <property type="match status" value="1"/>
</dbReference>
<comment type="caution">
    <text evidence="10">The sequence shown here is derived from an EMBL/GenBank/DDBJ whole genome shotgun (WGS) entry which is preliminary data.</text>
</comment>
<feature type="signal peptide" evidence="7">
    <location>
        <begin position="1"/>
        <end position="27"/>
    </location>
</feature>
<feature type="compositionally biased region" description="Basic and acidic residues" evidence="6">
    <location>
        <begin position="204"/>
        <end position="214"/>
    </location>
</feature>
<dbReference type="InterPro" id="IPR029045">
    <property type="entry name" value="ClpP/crotonase-like_dom_sf"/>
</dbReference>
<dbReference type="Gene3D" id="3.90.226.10">
    <property type="entry name" value="2-enoyl-CoA Hydratase, Chain A, domain 1"/>
    <property type="match status" value="1"/>
</dbReference>
<evidence type="ECO:0000256" key="3">
    <source>
        <dbReference type="ARBA" id="ARBA00022801"/>
    </source>
</evidence>
<dbReference type="GO" id="GO:0030288">
    <property type="term" value="C:outer membrane-bounded periplasmic space"/>
    <property type="evidence" value="ECO:0007669"/>
    <property type="project" value="TreeGrafter"/>
</dbReference>
<dbReference type="Pfam" id="PF11818">
    <property type="entry name" value="DUF3340"/>
    <property type="match status" value="1"/>
</dbReference>
<proteinExistence type="inferred from homology"/>
<evidence type="ECO:0000256" key="5">
    <source>
        <dbReference type="RuleBase" id="RU004404"/>
    </source>
</evidence>
<dbReference type="InterPro" id="IPR040573">
    <property type="entry name" value="TSP_N"/>
</dbReference>
<dbReference type="GO" id="GO:0008236">
    <property type="term" value="F:serine-type peptidase activity"/>
    <property type="evidence" value="ECO:0007669"/>
    <property type="project" value="UniProtKB-KW"/>
</dbReference>
<feature type="region of interest" description="Disordered" evidence="6">
    <location>
        <begin position="194"/>
        <end position="214"/>
    </location>
</feature>
<dbReference type="AlphaFoldDB" id="A0A7K1Y4T6"/>
<accession>A0A7K1Y4T6</accession>
<reference evidence="10 11" key="1">
    <citation type="submission" date="2019-11" db="EMBL/GenBank/DDBJ databases">
        <title>Pedobacter sp. HMF7647 Genome sequencing and assembly.</title>
        <authorList>
            <person name="Kang H."/>
            <person name="Kim H."/>
            <person name="Joh K."/>
        </authorList>
    </citation>
    <scope>NUCLEOTIDE SEQUENCE [LARGE SCALE GENOMIC DNA]</scope>
    <source>
        <strain evidence="10 11">HMF7647</strain>
    </source>
</reference>
<dbReference type="NCBIfam" id="TIGR00225">
    <property type="entry name" value="prc"/>
    <property type="match status" value="1"/>
</dbReference>
<dbReference type="CDD" id="cd07560">
    <property type="entry name" value="Peptidase_S41_CPP"/>
    <property type="match status" value="1"/>
</dbReference>
<dbReference type="SMART" id="SM00228">
    <property type="entry name" value="PDZ"/>
    <property type="match status" value="1"/>
</dbReference>
<organism evidence="10 11">
    <name type="scientific">Hufsiella arboris</name>
    <dbReference type="NCBI Taxonomy" id="2695275"/>
    <lineage>
        <taxon>Bacteria</taxon>
        <taxon>Pseudomonadati</taxon>
        <taxon>Bacteroidota</taxon>
        <taxon>Sphingobacteriia</taxon>
        <taxon>Sphingobacteriales</taxon>
        <taxon>Sphingobacteriaceae</taxon>
        <taxon>Hufsiella</taxon>
    </lineage>
</organism>
<evidence type="ECO:0000313" key="11">
    <source>
        <dbReference type="Proteomes" id="UP000466586"/>
    </source>
</evidence>
<keyword evidence="7" id="KW-0732">Signal</keyword>
<dbReference type="SMART" id="SM00245">
    <property type="entry name" value="TSPc"/>
    <property type="match status" value="1"/>
</dbReference>
<protein>
    <submittedName>
        <fullName evidence="10">Tail-specific protease</fullName>
    </submittedName>
</protein>
<dbReference type="InterPro" id="IPR004447">
    <property type="entry name" value="Peptidase_S41A"/>
</dbReference>
<dbReference type="InterPro" id="IPR036034">
    <property type="entry name" value="PDZ_sf"/>
</dbReference>
<evidence type="ECO:0000256" key="1">
    <source>
        <dbReference type="ARBA" id="ARBA00009179"/>
    </source>
</evidence>
<evidence type="ECO:0000259" key="9">
    <source>
        <dbReference type="SMART" id="SM00245"/>
    </source>
</evidence>
<dbReference type="Proteomes" id="UP000466586">
    <property type="component" value="Unassembled WGS sequence"/>
</dbReference>
<evidence type="ECO:0000259" key="8">
    <source>
        <dbReference type="SMART" id="SM00228"/>
    </source>
</evidence>
<dbReference type="GO" id="GO:0006508">
    <property type="term" value="P:proteolysis"/>
    <property type="evidence" value="ECO:0007669"/>
    <property type="project" value="UniProtKB-KW"/>
</dbReference>
<sequence length="748" mass="83301">MNLKTCKDMLKKIFLSACIAATLACQASPRVNLDDTGDASGLKPDIQQSIVTKNLVALLEKYHYKKVPLNDSLSGVILDRFIKSLDQNKNYFLASDIKDFNQYRTTLDDDLKDGDLTSLFRIFNVFQQRYTGRINYSISQLNKPFTFNSGTYSYNREDLPWLASQAASDSLWTSRVEYDLLNLRLANTDKGTNKNIPIGTKSPDATDTKASSDETKNIQTLKKRYENLLAQSKKINNQDAFQIMMDAFTESIDPHTNYFVPVRAQEFNEEMARTFEGIGARLQLDNEVVKIAEIIPGGPAFKAKTIQANDRIIGVAQGKDGEFEDVIGWRLDNVVSKIKGPKGTTVRLKVIPAGQELTSSPKIISLVRDKIVLQDQSAKKTIKTVNSDGKTYRIGVITIPGFYADWKAAQAGDPNYKSTTRDVKLLLDTLKQQKVDAVLVDLRQNGGGSLPEAISLTGLFIPKGPVVQTRDTRNAVEVDEDEDPSITWNGPLGVMVDRFSASASEIFAGAIQDYGRGLIIGTQTYGKGSVQSAVNMNRVLSATDKLMLLAARKDPKNKNMVVGSDDAPYGQINFTTAKFYRINGSSTQHKGVMPDIQFPMIFPADKFGESSEPSAMPWDTIQSSTFTPYANLSGVIPSLESMHEKRMKASPEYQYLLDDISEFNKREKETSVTLNQSQLKKEREEQDEKTLARDNARRKLKGLPPLKKGEARPKNDIDFVEDESLNVMADFIKASANNQLTNKPAQKF</sequence>
<dbReference type="Pfam" id="PF00595">
    <property type="entry name" value="PDZ"/>
    <property type="match status" value="1"/>
</dbReference>
<keyword evidence="3 5" id="KW-0378">Hydrolase</keyword>
<comment type="similarity">
    <text evidence="1 5">Belongs to the peptidase S41A family.</text>
</comment>
<keyword evidence="4 5" id="KW-0720">Serine protease</keyword>
<dbReference type="EMBL" id="WVHT01000001">
    <property type="protein sequence ID" value="MXV49595.1"/>
    <property type="molecule type" value="Genomic_DNA"/>
</dbReference>
<dbReference type="GO" id="GO:0007165">
    <property type="term" value="P:signal transduction"/>
    <property type="evidence" value="ECO:0007669"/>
    <property type="project" value="TreeGrafter"/>
</dbReference>
<evidence type="ECO:0000256" key="6">
    <source>
        <dbReference type="SAM" id="MobiDB-lite"/>
    </source>
</evidence>
<dbReference type="CDD" id="cd06782">
    <property type="entry name" value="cpPDZ_CPP-like"/>
    <property type="match status" value="1"/>
</dbReference>
<feature type="region of interest" description="Disordered" evidence="6">
    <location>
        <begin position="668"/>
        <end position="715"/>
    </location>
</feature>
<evidence type="ECO:0000256" key="7">
    <source>
        <dbReference type="SAM" id="SignalP"/>
    </source>
</evidence>
<feature type="compositionally biased region" description="Basic and acidic residues" evidence="6">
    <location>
        <begin position="679"/>
        <end position="697"/>
    </location>
</feature>
<dbReference type="Pfam" id="PF17804">
    <property type="entry name" value="TSP_NTD"/>
    <property type="match status" value="1"/>
</dbReference>
<dbReference type="Pfam" id="PF03572">
    <property type="entry name" value="Peptidase_S41"/>
    <property type="match status" value="1"/>
</dbReference>
<dbReference type="InterPro" id="IPR020992">
    <property type="entry name" value="Tail_Prtase_C"/>
</dbReference>
<name>A0A7K1Y4T6_9SPHI</name>
<dbReference type="InterPro" id="IPR005151">
    <property type="entry name" value="Tail-specific_protease"/>
</dbReference>
<evidence type="ECO:0000313" key="10">
    <source>
        <dbReference type="EMBL" id="MXV49595.1"/>
    </source>
</evidence>
<feature type="domain" description="PDZ" evidence="8">
    <location>
        <begin position="276"/>
        <end position="354"/>
    </location>
</feature>
<dbReference type="GO" id="GO:0004175">
    <property type="term" value="F:endopeptidase activity"/>
    <property type="evidence" value="ECO:0007669"/>
    <property type="project" value="TreeGrafter"/>
</dbReference>
<dbReference type="Gene3D" id="2.30.42.10">
    <property type="match status" value="1"/>
</dbReference>
<feature type="domain" description="Tail specific protease" evidence="9">
    <location>
        <begin position="359"/>
        <end position="599"/>
    </location>
</feature>
<dbReference type="PANTHER" id="PTHR32060">
    <property type="entry name" value="TAIL-SPECIFIC PROTEASE"/>
    <property type="match status" value="1"/>
</dbReference>
<keyword evidence="2 5" id="KW-0645">Protease</keyword>
<evidence type="ECO:0000256" key="2">
    <source>
        <dbReference type="ARBA" id="ARBA00022670"/>
    </source>
</evidence>
<dbReference type="PANTHER" id="PTHR32060:SF22">
    <property type="entry name" value="CARBOXYL-TERMINAL-PROCESSING PEPTIDASE 3, CHLOROPLASTIC"/>
    <property type="match status" value="1"/>
</dbReference>
<feature type="chain" id="PRO_5029466370" evidence="7">
    <location>
        <begin position="28"/>
        <end position="748"/>
    </location>
</feature>
<dbReference type="SUPFAM" id="SSF50156">
    <property type="entry name" value="PDZ domain-like"/>
    <property type="match status" value="1"/>
</dbReference>
<keyword evidence="11" id="KW-1185">Reference proteome</keyword>
<evidence type="ECO:0000256" key="4">
    <source>
        <dbReference type="ARBA" id="ARBA00022825"/>
    </source>
</evidence>
<dbReference type="InterPro" id="IPR001478">
    <property type="entry name" value="PDZ"/>
</dbReference>
<gene>
    <name evidence="10" type="ORF">GS399_01310</name>
</gene>